<evidence type="ECO:0000259" key="2">
    <source>
        <dbReference type="Pfam" id="PF01370"/>
    </source>
</evidence>
<evidence type="ECO:0000256" key="1">
    <source>
        <dbReference type="ARBA" id="ARBA00009353"/>
    </source>
</evidence>
<dbReference type="InterPro" id="IPR023393">
    <property type="entry name" value="START-like_dom_sf"/>
</dbReference>
<dbReference type="NCBIfam" id="TIGR01777">
    <property type="entry name" value="yfcH"/>
    <property type="match status" value="1"/>
</dbReference>
<gene>
    <name evidence="4" type="ORF">DF222_03945</name>
</gene>
<dbReference type="Proteomes" id="UP000244989">
    <property type="component" value="Unassembled WGS sequence"/>
</dbReference>
<dbReference type="SUPFAM" id="SSF55961">
    <property type="entry name" value="Bet v1-like"/>
    <property type="match status" value="1"/>
</dbReference>
<dbReference type="SUPFAM" id="SSF51735">
    <property type="entry name" value="NAD(P)-binding Rossmann-fold domains"/>
    <property type="match status" value="1"/>
</dbReference>
<dbReference type="RefSeq" id="WP_108431442.1">
    <property type="nucleotide sequence ID" value="NZ_CP026947.1"/>
</dbReference>
<sequence>MSLHARHTLAHDRTTVWDYHTRPGALTRLTPPFLPMTPTRQTQSLRDGTSIFSLPAGLRWEARHLPEHYEEYVSFADQVVNAPLRQIANWTHIHSFADTDDGGTEITDRVDTRAPANLLHPAWAYRQQQLIGDLAAHDRLRAYGEKNVTVALTGSHGTVGRALKALLTTAGHTVIPLVRGEAGEGERHWDTDHPAHNLLDGVDVLVHLAGEPLFGRFNDSHKAEVYSSRVGPTRRLAELVGRVDTCQALVCASAIGIYGADRGDEVLTEDSERGEGFLADVVADWEHATLPAKEAGKRVVNVRTGVAMAGDGGMLPLLSTLFATGLGGRIGDGQMWMSWIAIDDLTDIYATAVLDDTLNGLVNAVAPEPVRNVALTRALGSTLNRPTLLPVPGFGPAILLGREGAEELALANQRVAARVLNERGHHFRYRVIDDAFAHELGREQLQH</sequence>
<dbReference type="Pfam" id="PF08338">
    <property type="entry name" value="DUF1731"/>
    <property type="match status" value="1"/>
</dbReference>
<feature type="domain" description="NAD-dependent epimerase/dehydratase" evidence="2">
    <location>
        <begin position="151"/>
        <end position="353"/>
    </location>
</feature>
<dbReference type="Pfam" id="PF01370">
    <property type="entry name" value="Epimerase"/>
    <property type="match status" value="1"/>
</dbReference>
<dbReference type="KEGG" id="cyz:C3B44_05205"/>
<evidence type="ECO:0000313" key="5">
    <source>
        <dbReference type="Proteomes" id="UP000244989"/>
    </source>
</evidence>
<dbReference type="AlphaFoldDB" id="A0A2U1T7P5"/>
<keyword evidence="5" id="KW-1185">Reference proteome</keyword>
<comment type="caution">
    <text evidence="4">The sequence shown here is derived from an EMBL/GenBank/DDBJ whole genome shotgun (WGS) entry which is preliminary data.</text>
</comment>
<name>A0A2U1T7P5_9CORY</name>
<protein>
    <submittedName>
        <fullName evidence="4">TIGR01777 family protein</fullName>
    </submittedName>
</protein>
<comment type="similarity">
    <text evidence="1">Belongs to the NAD(P)-dependent epimerase/dehydratase family. SDR39U1 subfamily.</text>
</comment>
<proteinExistence type="inferred from homology"/>
<dbReference type="EMBL" id="QEEZ01000006">
    <property type="protein sequence ID" value="PWC02003.1"/>
    <property type="molecule type" value="Genomic_DNA"/>
</dbReference>
<dbReference type="InterPro" id="IPR010099">
    <property type="entry name" value="SDR39U1"/>
</dbReference>
<dbReference type="InterPro" id="IPR013549">
    <property type="entry name" value="DUF1731"/>
</dbReference>
<dbReference type="PANTHER" id="PTHR11092:SF0">
    <property type="entry name" value="EPIMERASE FAMILY PROTEIN SDR39U1"/>
    <property type="match status" value="1"/>
</dbReference>
<evidence type="ECO:0000259" key="3">
    <source>
        <dbReference type="Pfam" id="PF08338"/>
    </source>
</evidence>
<accession>A0A2U1T7P5</accession>
<evidence type="ECO:0000313" key="4">
    <source>
        <dbReference type="EMBL" id="PWC02003.1"/>
    </source>
</evidence>
<dbReference type="Gene3D" id="3.40.50.720">
    <property type="entry name" value="NAD(P)-binding Rossmann-like Domain"/>
    <property type="match status" value="1"/>
</dbReference>
<organism evidence="4 5">
    <name type="scientific">Corynebacterium yudongzhengii</name>
    <dbReference type="NCBI Taxonomy" id="2080740"/>
    <lineage>
        <taxon>Bacteria</taxon>
        <taxon>Bacillati</taxon>
        <taxon>Actinomycetota</taxon>
        <taxon>Actinomycetes</taxon>
        <taxon>Mycobacteriales</taxon>
        <taxon>Corynebacteriaceae</taxon>
        <taxon>Corynebacterium</taxon>
    </lineage>
</organism>
<dbReference type="InterPro" id="IPR036291">
    <property type="entry name" value="NAD(P)-bd_dom_sf"/>
</dbReference>
<dbReference type="PANTHER" id="PTHR11092">
    <property type="entry name" value="SUGAR NUCLEOTIDE EPIMERASE RELATED"/>
    <property type="match status" value="1"/>
</dbReference>
<feature type="domain" description="DUF1731" evidence="3">
    <location>
        <begin position="391"/>
        <end position="438"/>
    </location>
</feature>
<reference evidence="5" key="1">
    <citation type="submission" date="2018-04" db="EMBL/GenBank/DDBJ databases">
        <authorList>
            <person name="Liu S."/>
            <person name="Wang Z."/>
            <person name="Li J."/>
        </authorList>
    </citation>
    <scope>NUCLEOTIDE SEQUENCE [LARGE SCALE GENOMIC DNA]</scope>
    <source>
        <strain evidence="5">2189</strain>
    </source>
</reference>
<dbReference type="OrthoDB" id="9801773at2"/>
<dbReference type="Gene3D" id="3.30.530.20">
    <property type="match status" value="1"/>
</dbReference>
<dbReference type="InterPro" id="IPR001509">
    <property type="entry name" value="Epimerase_deHydtase"/>
</dbReference>